<evidence type="ECO:0000313" key="2">
    <source>
        <dbReference type="Proteomes" id="UP000324222"/>
    </source>
</evidence>
<evidence type="ECO:0000313" key="1">
    <source>
        <dbReference type="EMBL" id="MPC61436.1"/>
    </source>
</evidence>
<gene>
    <name evidence="1" type="ORF">E2C01_055508</name>
</gene>
<keyword evidence="2" id="KW-1185">Reference proteome</keyword>
<accession>A0A5B7GUZ6</accession>
<sequence length="85" mass="9270">MNLPFDVDYIDKAGTKEEVGKGGEEIGKSGEDVGAGAKTLLLFIQSVGSTSERFSEWSISIPRDRRSMNIQGIPRGTLNNLRDGR</sequence>
<dbReference type="EMBL" id="VSRR010018541">
    <property type="protein sequence ID" value="MPC61436.1"/>
    <property type="molecule type" value="Genomic_DNA"/>
</dbReference>
<organism evidence="1 2">
    <name type="scientific">Portunus trituberculatus</name>
    <name type="common">Swimming crab</name>
    <name type="synonym">Neptunus trituberculatus</name>
    <dbReference type="NCBI Taxonomy" id="210409"/>
    <lineage>
        <taxon>Eukaryota</taxon>
        <taxon>Metazoa</taxon>
        <taxon>Ecdysozoa</taxon>
        <taxon>Arthropoda</taxon>
        <taxon>Crustacea</taxon>
        <taxon>Multicrustacea</taxon>
        <taxon>Malacostraca</taxon>
        <taxon>Eumalacostraca</taxon>
        <taxon>Eucarida</taxon>
        <taxon>Decapoda</taxon>
        <taxon>Pleocyemata</taxon>
        <taxon>Brachyura</taxon>
        <taxon>Eubrachyura</taxon>
        <taxon>Portunoidea</taxon>
        <taxon>Portunidae</taxon>
        <taxon>Portuninae</taxon>
        <taxon>Portunus</taxon>
    </lineage>
</organism>
<dbReference type="Proteomes" id="UP000324222">
    <property type="component" value="Unassembled WGS sequence"/>
</dbReference>
<comment type="caution">
    <text evidence="1">The sequence shown here is derived from an EMBL/GenBank/DDBJ whole genome shotgun (WGS) entry which is preliminary data.</text>
</comment>
<name>A0A5B7GUZ6_PORTR</name>
<reference evidence="1 2" key="1">
    <citation type="submission" date="2019-05" db="EMBL/GenBank/DDBJ databases">
        <title>Another draft genome of Portunus trituberculatus and its Hox gene families provides insights of decapod evolution.</title>
        <authorList>
            <person name="Jeong J.-H."/>
            <person name="Song I."/>
            <person name="Kim S."/>
            <person name="Choi T."/>
            <person name="Kim D."/>
            <person name="Ryu S."/>
            <person name="Kim W."/>
        </authorList>
    </citation>
    <scope>NUCLEOTIDE SEQUENCE [LARGE SCALE GENOMIC DNA]</scope>
    <source>
        <tissue evidence="1">Muscle</tissue>
    </source>
</reference>
<protein>
    <submittedName>
        <fullName evidence="1">Uncharacterized protein</fullName>
    </submittedName>
</protein>
<proteinExistence type="predicted"/>
<dbReference type="AlphaFoldDB" id="A0A5B7GUZ6"/>